<comment type="caution">
    <text evidence="1">The sequence shown here is derived from an EMBL/GenBank/DDBJ whole genome shotgun (WGS) entry which is preliminary data.</text>
</comment>
<dbReference type="RefSeq" id="WP_054967820.1">
    <property type="nucleotide sequence ID" value="NZ_LJCO01000014.1"/>
</dbReference>
<dbReference type="Proteomes" id="UP000050482">
    <property type="component" value="Unassembled WGS sequence"/>
</dbReference>
<proteinExistence type="predicted"/>
<name>A0A0P9CH59_9BACL</name>
<protein>
    <recommendedName>
        <fullName evidence="3">Alpha/beta hydrolase</fullName>
    </recommendedName>
</protein>
<evidence type="ECO:0008006" key="3">
    <source>
        <dbReference type="Google" id="ProtNLM"/>
    </source>
</evidence>
<gene>
    <name evidence="1" type="ORF">AN477_03635</name>
</gene>
<dbReference type="STRING" id="471514.AN477_03635"/>
<dbReference type="PATRIC" id="fig|471514.4.peg.593"/>
<sequence>MDLGTLGQFGFVPEWPGVDVFPPQPMVSQTRHVLDQYRNNGGRYEEFVVEGTGHSPHIEKPEVVWEKLIAHFANS</sequence>
<evidence type="ECO:0000313" key="1">
    <source>
        <dbReference type="EMBL" id="KPV45094.1"/>
    </source>
</evidence>
<keyword evidence="2" id="KW-1185">Reference proteome</keyword>
<dbReference type="SUPFAM" id="SSF53474">
    <property type="entry name" value="alpha/beta-Hydrolases"/>
    <property type="match status" value="1"/>
</dbReference>
<organism evidence="1 2">
    <name type="scientific">Alicyclobacillus ferrooxydans</name>
    <dbReference type="NCBI Taxonomy" id="471514"/>
    <lineage>
        <taxon>Bacteria</taxon>
        <taxon>Bacillati</taxon>
        <taxon>Bacillota</taxon>
        <taxon>Bacilli</taxon>
        <taxon>Bacillales</taxon>
        <taxon>Alicyclobacillaceae</taxon>
        <taxon>Alicyclobacillus</taxon>
    </lineage>
</organism>
<accession>A0A0P9CH59</accession>
<reference evidence="1 2" key="1">
    <citation type="submission" date="2015-09" db="EMBL/GenBank/DDBJ databases">
        <title>Draft genome sequence of Alicyclobacillus ferrooxydans DSM 22381.</title>
        <authorList>
            <person name="Hemp J."/>
        </authorList>
    </citation>
    <scope>NUCLEOTIDE SEQUENCE [LARGE SCALE GENOMIC DNA]</scope>
    <source>
        <strain evidence="1 2">TC-34</strain>
    </source>
</reference>
<dbReference type="InterPro" id="IPR029058">
    <property type="entry name" value="AB_hydrolase_fold"/>
</dbReference>
<dbReference type="OrthoDB" id="252464at2"/>
<dbReference type="AlphaFoldDB" id="A0A0P9CH59"/>
<dbReference type="EMBL" id="LJCO01000014">
    <property type="protein sequence ID" value="KPV45094.1"/>
    <property type="molecule type" value="Genomic_DNA"/>
</dbReference>
<evidence type="ECO:0000313" key="2">
    <source>
        <dbReference type="Proteomes" id="UP000050482"/>
    </source>
</evidence>